<gene>
    <name evidence="1" type="ORF">DXA38_22395</name>
</gene>
<protein>
    <submittedName>
        <fullName evidence="1">Uncharacterized protein</fullName>
    </submittedName>
</protein>
<evidence type="ECO:0000313" key="2">
    <source>
        <dbReference type="Proteomes" id="UP000260025"/>
    </source>
</evidence>
<reference evidence="1 2" key="1">
    <citation type="submission" date="2018-08" db="EMBL/GenBank/DDBJ databases">
        <title>A genome reference for cultivated species of the human gut microbiota.</title>
        <authorList>
            <person name="Zou Y."/>
            <person name="Xue W."/>
            <person name="Luo G."/>
        </authorList>
    </citation>
    <scope>NUCLEOTIDE SEQUENCE [LARGE SCALE GENOMIC DNA]</scope>
    <source>
        <strain evidence="1 2">OF01-2LB</strain>
    </source>
</reference>
<dbReference type="RefSeq" id="WP_117445059.1">
    <property type="nucleotide sequence ID" value="NZ_JAQCQO010000090.1"/>
</dbReference>
<dbReference type="EMBL" id="QVEV01000089">
    <property type="protein sequence ID" value="RGC08047.1"/>
    <property type="molecule type" value="Genomic_DNA"/>
</dbReference>
<sequence>MCEKIKIKIDNEFKDDFEKLHQLLVMLNIDCKIEYVERESMSGIIFEDEYLMIDYDMNEVFRKLHRSLGRPKKSVSRIMSVKEIREMMEEKNANEVAKKLGISKRTLFRRLADAEKSGTKYIF</sequence>
<name>A0A3E2VC28_CLOIN</name>
<evidence type="ECO:0000313" key="1">
    <source>
        <dbReference type="EMBL" id="RGC08047.1"/>
    </source>
</evidence>
<organism evidence="1 2">
    <name type="scientific">Clostridium innocuum</name>
    <dbReference type="NCBI Taxonomy" id="1522"/>
    <lineage>
        <taxon>Bacteria</taxon>
        <taxon>Bacillati</taxon>
        <taxon>Bacillota</taxon>
        <taxon>Clostridia</taxon>
        <taxon>Eubacteriales</taxon>
        <taxon>Clostridiaceae</taxon>
        <taxon>Clostridium</taxon>
    </lineage>
</organism>
<proteinExistence type="predicted"/>
<dbReference type="Proteomes" id="UP000260025">
    <property type="component" value="Unassembled WGS sequence"/>
</dbReference>
<comment type="caution">
    <text evidence="1">The sequence shown here is derived from an EMBL/GenBank/DDBJ whole genome shotgun (WGS) entry which is preliminary data.</text>
</comment>
<dbReference type="AlphaFoldDB" id="A0A3E2VC28"/>
<accession>A0A3E2VC28</accession>